<protein>
    <submittedName>
        <fullName evidence="2">Archaeal/vacuolar-type H+-ATPase subunit I</fullName>
    </submittedName>
</protein>
<gene>
    <name evidence="2" type="ORF">JCM5805K_2757</name>
</gene>
<comment type="caution">
    <text evidence="2">The sequence shown here is derived from an EMBL/GenBank/DDBJ whole genome shotgun (WGS) entry which is preliminary data.</text>
</comment>
<evidence type="ECO:0000256" key="1">
    <source>
        <dbReference type="SAM" id="Phobius"/>
    </source>
</evidence>
<dbReference type="Proteomes" id="UP000031847">
    <property type="component" value="Unassembled WGS sequence"/>
</dbReference>
<sequence length="150" mass="16204">MIKRKGIFIMTEKSMKNLVKVTGILNIIGAALVVLSTIVSMASLSQALNSTGSNSFEAGFNAANSGPAMFIKIIIGFVGIATFVLAIILLRQNRRFNLSNAAAILTLIAGIFAWVIIFVSLVLWIIAAVFLLRMKIKEGEENSNEISSQE</sequence>
<proteinExistence type="predicted"/>
<keyword evidence="1" id="KW-1133">Transmembrane helix</keyword>
<evidence type="ECO:0000313" key="3">
    <source>
        <dbReference type="Proteomes" id="UP000031847"/>
    </source>
</evidence>
<reference evidence="2 3" key="1">
    <citation type="submission" date="2015-01" db="EMBL/GenBank/DDBJ databases">
        <title>Lactococcus lactis subsp.lactis JCM 5805 whole genome shotgun sequence.</title>
        <authorList>
            <person name="Fujii T."/>
            <person name="Tomita Y."/>
            <person name="Ikushima S."/>
            <person name="Fujiwara D."/>
        </authorList>
    </citation>
    <scope>NUCLEOTIDE SEQUENCE [LARGE SCALE GENOMIC DNA]</scope>
    <source>
        <strain evidence="2 3">JCM 5805</strain>
    </source>
</reference>
<dbReference type="AlphaFoldDB" id="A0A0B8QX32"/>
<organism evidence="2 3">
    <name type="scientific">Lactococcus lactis subsp. lactis</name>
    <name type="common">Streptococcus lactis</name>
    <dbReference type="NCBI Taxonomy" id="1360"/>
    <lineage>
        <taxon>Bacteria</taxon>
        <taxon>Bacillati</taxon>
        <taxon>Bacillota</taxon>
        <taxon>Bacilli</taxon>
        <taxon>Lactobacillales</taxon>
        <taxon>Streptococcaceae</taxon>
        <taxon>Lactococcus</taxon>
    </lineage>
</organism>
<feature type="transmembrane region" description="Helical" evidence="1">
    <location>
        <begin position="102"/>
        <end position="132"/>
    </location>
</feature>
<feature type="transmembrane region" description="Helical" evidence="1">
    <location>
        <begin position="21"/>
        <end position="48"/>
    </location>
</feature>
<dbReference type="PATRIC" id="fig|1360.94.peg.271"/>
<evidence type="ECO:0000313" key="2">
    <source>
        <dbReference type="EMBL" id="GAM81632.1"/>
    </source>
</evidence>
<keyword evidence="1" id="KW-0472">Membrane</keyword>
<dbReference type="EMBL" id="BBSI01000040">
    <property type="protein sequence ID" value="GAM81632.1"/>
    <property type="molecule type" value="Genomic_DNA"/>
</dbReference>
<accession>A0A0B8QX32</accession>
<keyword evidence="1" id="KW-0812">Transmembrane</keyword>
<feature type="transmembrane region" description="Helical" evidence="1">
    <location>
        <begin position="68"/>
        <end position="90"/>
    </location>
</feature>
<name>A0A0B8QX32_LACLL</name>